<dbReference type="EMBL" id="JAWWNJ010000046">
    <property type="protein sequence ID" value="KAK7018567.1"/>
    <property type="molecule type" value="Genomic_DNA"/>
</dbReference>
<comment type="caution">
    <text evidence="1">The sequence shown here is derived from an EMBL/GenBank/DDBJ whole genome shotgun (WGS) entry which is preliminary data.</text>
</comment>
<dbReference type="Proteomes" id="UP001362999">
    <property type="component" value="Unassembled WGS sequence"/>
</dbReference>
<evidence type="ECO:0000313" key="2">
    <source>
        <dbReference type="Proteomes" id="UP001362999"/>
    </source>
</evidence>
<protein>
    <submittedName>
        <fullName evidence="1">F-box domain-containing protein</fullName>
    </submittedName>
</protein>
<reference evidence="1 2" key="1">
    <citation type="journal article" date="2024" name="J Genomics">
        <title>Draft genome sequencing and assembly of Favolaschia claudopus CIRM-BRFM 2984 isolated from oak limbs.</title>
        <authorList>
            <person name="Navarro D."/>
            <person name="Drula E."/>
            <person name="Chaduli D."/>
            <person name="Cazenave R."/>
            <person name="Ahrendt S."/>
            <person name="Wang J."/>
            <person name="Lipzen A."/>
            <person name="Daum C."/>
            <person name="Barry K."/>
            <person name="Grigoriev I.V."/>
            <person name="Favel A."/>
            <person name="Rosso M.N."/>
            <person name="Martin F."/>
        </authorList>
    </citation>
    <scope>NUCLEOTIDE SEQUENCE [LARGE SCALE GENOMIC DNA]</scope>
    <source>
        <strain evidence="1 2">CIRM-BRFM 2984</strain>
    </source>
</reference>
<dbReference type="Gene3D" id="1.20.1280.50">
    <property type="match status" value="1"/>
</dbReference>
<organism evidence="1 2">
    <name type="scientific">Favolaschia claudopus</name>
    <dbReference type="NCBI Taxonomy" id="2862362"/>
    <lineage>
        <taxon>Eukaryota</taxon>
        <taxon>Fungi</taxon>
        <taxon>Dikarya</taxon>
        <taxon>Basidiomycota</taxon>
        <taxon>Agaricomycotina</taxon>
        <taxon>Agaricomycetes</taxon>
        <taxon>Agaricomycetidae</taxon>
        <taxon>Agaricales</taxon>
        <taxon>Marasmiineae</taxon>
        <taxon>Mycenaceae</taxon>
        <taxon>Favolaschia</taxon>
    </lineage>
</organism>
<dbReference type="SUPFAM" id="SSF52047">
    <property type="entry name" value="RNI-like"/>
    <property type="match status" value="1"/>
</dbReference>
<evidence type="ECO:0000313" key="1">
    <source>
        <dbReference type="EMBL" id="KAK7018567.1"/>
    </source>
</evidence>
<name>A0AAW0AZE4_9AGAR</name>
<sequence length="346" mass="39108">MLASLAADRAALADFQAKILDLQSESTVQERLDSYRYPVLTLPNEVVSEIFMRFIPAYPKWPPLRGLGSPITLTHICRKWRQTALATPTLWRALELKDGFDERAIWLDRAGSLPVSLVIDIAEESPSAALEVSKAFAFILPYCERWEYLFCRIHDGRALPVMEYQLPLLRGLQLEFTVEQDFVVGDAPLLRTAVLDYNAPKHVILPWARLTKLTLYCVTRDEAMPLLQSAPNLVYLVLSLYPDSKESADTRVLQDLTMPSLTTLVVNTGDRGLTTYVLPRFRAPALRVLDIYERLLGPNPIDSLTSFITKSGCNLRHLHLYTSRPESDSTYRIAFPSITKIVLTSV</sequence>
<dbReference type="AlphaFoldDB" id="A0AAW0AZE4"/>
<accession>A0AAW0AZE4</accession>
<proteinExistence type="predicted"/>
<keyword evidence="2" id="KW-1185">Reference proteome</keyword>
<gene>
    <name evidence="1" type="ORF">R3P38DRAFT_2983273</name>
</gene>